<accession>A0AAV4UFV5</accession>
<dbReference type="Proteomes" id="UP001054837">
    <property type="component" value="Unassembled WGS sequence"/>
</dbReference>
<organism evidence="1 2">
    <name type="scientific">Caerostris darwini</name>
    <dbReference type="NCBI Taxonomy" id="1538125"/>
    <lineage>
        <taxon>Eukaryota</taxon>
        <taxon>Metazoa</taxon>
        <taxon>Ecdysozoa</taxon>
        <taxon>Arthropoda</taxon>
        <taxon>Chelicerata</taxon>
        <taxon>Arachnida</taxon>
        <taxon>Araneae</taxon>
        <taxon>Araneomorphae</taxon>
        <taxon>Entelegynae</taxon>
        <taxon>Araneoidea</taxon>
        <taxon>Araneidae</taxon>
        <taxon>Caerostris</taxon>
    </lineage>
</organism>
<name>A0AAV4UFV5_9ARAC</name>
<dbReference type="EMBL" id="BPLQ01011198">
    <property type="protein sequence ID" value="GIY56445.1"/>
    <property type="molecule type" value="Genomic_DNA"/>
</dbReference>
<comment type="caution">
    <text evidence="1">The sequence shown here is derived from an EMBL/GenBank/DDBJ whole genome shotgun (WGS) entry which is preliminary data.</text>
</comment>
<evidence type="ECO:0000313" key="1">
    <source>
        <dbReference type="EMBL" id="GIY56445.1"/>
    </source>
</evidence>
<proteinExistence type="predicted"/>
<keyword evidence="2" id="KW-1185">Reference proteome</keyword>
<dbReference type="AlphaFoldDB" id="A0AAV4UFV5"/>
<reference evidence="1 2" key="1">
    <citation type="submission" date="2021-06" db="EMBL/GenBank/DDBJ databases">
        <title>Caerostris darwini draft genome.</title>
        <authorList>
            <person name="Kono N."/>
            <person name="Arakawa K."/>
        </authorList>
    </citation>
    <scope>NUCLEOTIDE SEQUENCE [LARGE SCALE GENOMIC DNA]</scope>
</reference>
<sequence length="131" mass="14585">MCSSQRETERGIEYGGREDIPPLFFDCLISSHAMFLQHGQPISTKKSKSQALSPFFELKICRNSQSSTNCCLIRFSEETPQKLICNCREEIWKLSGIPFITLTLGQTPMTEGSNAMPIKGGSLLTSETMGE</sequence>
<gene>
    <name evidence="1" type="ORF">CDAR_62811</name>
</gene>
<evidence type="ECO:0000313" key="2">
    <source>
        <dbReference type="Proteomes" id="UP001054837"/>
    </source>
</evidence>
<protein>
    <submittedName>
        <fullName evidence="1">Uncharacterized protein</fullName>
    </submittedName>
</protein>